<name>S7PWQ0_GLOTA</name>
<gene>
    <name evidence="2" type="ORF">GLOTRDRAFT_96076</name>
</gene>
<sequence length="193" mass="21061">MAYVAGVRWFYLGLFLRLLLLAHLSAATSVNVTIDDTYGDEKTGGKPNWVVGWEFQSSNCQNPGQNPILTTTCLQGVDPSLAYNQTWTGMTINQTTSVLGGGTQLNLTFDAMNDFSENTFGISYSLDGEQPMLQAYGKGPHTQYNQLAYSREGLSPSTHVLGLTIGDPGLPQMFFDYAVYTCACLFALRSTVP</sequence>
<dbReference type="OMA" id="NSTWHEG"/>
<dbReference type="Proteomes" id="UP000030669">
    <property type="component" value="Unassembled WGS sequence"/>
</dbReference>
<evidence type="ECO:0000313" key="2">
    <source>
        <dbReference type="EMBL" id="EPQ51817.1"/>
    </source>
</evidence>
<evidence type="ECO:0000256" key="1">
    <source>
        <dbReference type="SAM" id="SignalP"/>
    </source>
</evidence>
<keyword evidence="3" id="KW-1185">Reference proteome</keyword>
<dbReference type="GeneID" id="19309799"/>
<protein>
    <submittedName>
        <fullName evidence="2">Uncharacterized protein</fullName>
    </submittedName>
</protein>
<dbReference type="HOGENOM" id="CLU_081164_0_1_1"/>
<dbReference type="OrthoDB" id="3245657at2759"/>
<organism evidence="2 3">
    <name type="scientific">Gloeophyllum trabeum (strain ATCC 11539 / FP-39264 / Madison 617)</name>
    <name type="common">Brown rot fungus</name>
    <dbReference type="NCBI Taxonomy" id="670483"/>
    <lineage>
        <taxon>Eukaryota</taxon>
        <taxon>Fungi</taxon>
        <taxon>Dikarya</taxon>
        <taxon>Basidiomycota</taxon>
        <taxon>Agaricomycotina</taxon>
        <taxon>Agaricomycetes</taxon>
        <taxon>Gloeophyllales</taxon>
        <taxon>Gloeophyllaceae</taxon>
        <taxon>Gloeophyllum</taxon>
    </lineage>
</organism>
<evidence type="ECO:0000313" key="3">
    <source>
        <dbReference type="Proteomes" id="UP000030669"/>
    </source>
</evidence>
<feature type="signal peptide" evidence="1">
    <location>
        <begin position="1"/>
        <end position="27"/>
    </location>
</feature>
<reference evidence="2 3" key="1">
    <citation type="journal article" date="2012" name="Science">
        <title>The Paleozoic origin of enzymatic lignin decomposition reconstructed from 31 fungal genomes.</title>
        <authorList>
            <person name="Floudas D."/>
            <person name="Binder M."/>
            <person name="Riley R."/>
            <person name="Barry K."/>
            <person name="Blanchette R.A."/>
            <person name="Henrissat B."/>
            <person name="Martinez A.T."/>
            <person name="Otillar R."/>
            <person name="Spatafora J.W."/>
            <person name="Yadav J.S."/>
            <person name="Aerts A."/>
            <person name="Benoit I."/>
            <person name="Boyd A."/>
            <person name="Carlson A."/>
            <person name="Copeland A."/>
            <person name="Coutinho P.M."/>
            <person name="de Vries R.P."/>
            <person name="Ferreira P."/>
            <person name="Findley K."/>
            <person name="Foster B."/>
            <person name="Gaskell J."/>
            <person name="Glotzer D."/>
            <person name="Gorecki P."/>
            <person name="Heitman J."/>
            <person name="Hesse C."/>
            <person name="Hori C."/>
            <person name="Igarashi K."/>
            <person name="Jurgens J.A."/>
            <person name="Kallen N."/>
            <person name="Kersten P."/>
            <person name="Kohler A."/>
            <person name="Kuees U."/>
            <person name="Kumar T.K.A."/>
            <person name="Kuo A."/>
            <person name="LaButti K."/>
            <person name="Larrondo L.F."/>
            <person name="Lindquist E."/>
            <person name="Ling A."/>
            <person name="Lombard V."/>
            <person name="Lucas S."/>
            <person name="Lundell T."/>
            <person name="Martin R."/>
            <person name="McLaughlin D.J."/>
            <person name="Morgenstern I."/>
            <person name="Morin E."/>
            <person name="Murat C."/>
            <person name="Nagy L.G."/>
            <person name="Nolan M."/>
            <person name="Ohm R.A."/>
            <person name="Patyshakuliyeva A."/>
            <person name="Rokas A."/>
            <person name="Ruiz-Duenas F.J."/>
            <person name="Sabat G."/>
            <person name="Salamov A."/>
            <person name="Samejima M."/>
            <person name="Schmutz J."/>
            <person name="Slot J.C."/>
            <person name="St John F."/>
            <person name="Stenlid J."/>
            <person name="Sun H."/>
            <person name="Sun S."/>
            <person name="Syed K."/>
            <person name="Tsang A."/>
            <person name="Wiebenga A."/>
            <person name="Young D."/>
            <person name="Pisabarro A."/>
            <person name="Eastwood D.C."/>
            <person name="Martin F."/>
            <person name="Cullen D."/>
            <person name="Grigoriev I.V."/>
            <person name="Hibbett D.S."/>
        </authorList>
    </citation>
    <scope>NUCLEOTIDE SEQUENCE [LARGE SCALE GENOMIC DNA]</scope>
    <source>
        <strain evidence="2 3">ATCC 11539</strain>
    </source>
</reference>
<dbReference type="EMBL" id="KB469309">
    <property type="protein sequence ID" value="EPQ51817.1"/>
    <property type="molecule type" value="Genomic_DNA"/>
</dbReference>
<dbReference type="KEGG" id="gtr:GLOTRDRAFT_96076"/>
<dbReference type="STRING" id="670483.S7PWQ0"/>
<dbReference type="AlphaFoldDB" id="S7PWQ0"/>
<accession>S7PWQ0</accession>
<keyword evidence="1" id="KW-0732">Signal</keyword>
<proteinExistence type="predicted"/>
<dbReference type="RefSeq" id="XP_007869710.1">
    <property type="nucleotide sequence ID" value="XM_007871519.1"/>
</dbReference>
<feature type="chain" id="PRO_5004543734" evidence="1">
    <location>
        <begin position="28"/>
        <end position="193"/>
    </location>
</feature>